<proteinExistence type="predicted"/>
<feature type="transmembrane region" description="Helical" evidence="1">
    <location>
        <begin position="282"/>
        <end position="302"/>
    </location>
</feature>
<reference evidence="3 4" key="1">
    <citation type="journal article" date="2013" name="Int. J. Syst. Evol. Microbiol.">
        <title>Marinicauda pacifica gen. nov., sp. nov., a prosthecate alphaproteobacterium of the family Hyphomonadaceae isolated from deep seawater.</title>
        <authorList>
            <person name="Zhang X.Y."/>
            <person name="Li G.W."/>
            <person name="Wang C.S."/>
            <person name="Zhang Y.J."/>
            <person name="Xu X.W."/>
            <person name="Li H."/>
            <person name="Liu A."/>
            <person name="Liu C."/>
            <person name="Xie B.B."/>
            <person name="Qin Q.L."/>
            <person name="Xu Z."/>
            <person name="Chen X.L."/>
            <person name="Zhou B.C."/>
            <person name="Zhang Y.Z."/>
        </authorList>
    </citation>
    <scope>NUCLEOTIDE SEQUENCE [LARGE SCALE GENOMIC DNA]</scope>
    <source>
        <strain evidence="3 4">P-1 km-3</strain>
    </source>
</reference>
<dbReference type="PROSITE" id="PS50930">
    <property type="entry name" value="HTH_LYTTR"/>
    <property type="match status" value="1"/>
</dbReference>
<dbReference type="SMART" id="SM00850">
    <property type="entry name" value="LytTR"/>
    <property type="match status" value="1"/>
</dbReference>
<dbReference type="InterPro" id="IPR008979">
    <property type="entry name" value="Galactose-bd-like_sf"/>
</dbReference>
<feature type="transmembrane region" description="Helical" evidence="1">
    <location>
        <begin position="257"/>
        <end position="275"/>
    </location>
</feature>
<name>A0A4S2HBU8_9PROT</name>
<comment type="caution">
    <text evidence="3">The sequence shown here is derived from an EMBL/GenBank/DDBJ whole genome shotgun (WGS) entry which is preliminary data.</text>
</comment>
<dbReference type="GO" id="GO:0003677">
    <property type="term" value="F:DNA binding"/>
    <property type="evidence" value="ECO:0007669"/>
    <property type="project" value="InterPro"/>
</dbReference>
<evidence type="ECO:0000259" key="2">
    <source>
        <dbReference type="PROSITE" id="PS50930"/>
    </source>
</evidence>
<sequence>MTGSLPHSAFAAVAESRAAARPANMYFMVRILFTLGVERAMLECAVPASPAPIGERYGKSGKRAGGPGRSVDGSGMTWISHFFAVSLLFAAICGEAAARDGRDLHVDVRWDAVVTVCPARPGEAAPPTRAECEDRRLWQVDPQQRSLWLTLQVTVPPALIEAGRPLGLFFSGKAASAAYVNGRPVGQNGQPGFDRASEVAGFMDTVFYLPSGVLRAGENEIVMFMSGHHSRIHLDSPIHALAIGVYRDPTRAIAAHYLPALAIFGALAIGALYFAVVAARGLASAATGALAAAAGASAAQLILEALRGLWAYPYPVHDVRLVLITVLATLTGVMLALFAWSRVRDRGHLPVGCGALALAALVLPFAQGYDLKTFLGLLLPIVFAIGALAVQRRRDRRRAYVPAGMLLVFAGLLIVMPRHLLDIAFFQLMAGLLLVLFVQQAIFLAGLVQRRREEAGRARQLEAALANVGQARNPQRLQIAEAGRVELVDTRVIVHCRGAGDYVELLLEDGRTLLHDATLSGLEEKLPATFVRVHRSHIVNMSHIVSLDRAASGVGRLTLDNGDGVPVSRRVMPRVRDVLASTVSGRGPTA</sequence>
<dbReference type="GO" id="GO:0000156">
    <property type="term" value="F:phosphorelay response regulator activity"/>
    <property type="evidence" value="ECO:0007669"/>
    <property type="project" value="InterPro"/>
</dbReference>
<feature type="transmembrane region" description="Helical" evidence="1">
    <location>
        <begin position="322"/>
        <end position="340"/>
    </location>
</feature>
<evidence type="ECO:0000313" key="3">
    <source>
        <dbReference type="EMBL" id="TGY93141.1"/>
    </source>
</evidence>
<gene>
    <name evidence="3" type="ORF">E5162_08755</name>
</gene>
<dbReference type="Pfam" id="PF04397">
    <property type="entry name" value="LytTR"/>
    <property type="match status" value="1"/>
</dbReference>
<dbReference type="PANTHER" id="PTHR37299">
    <property type="entry name" value="TRANSCRIPTIONAL REGULATOR-RELATED"/>
    <property type="match status" value="1"/>
</dbReference>
<dbReference type="InterPro" id="IPR007492">
    <property type="entry name" value="LytTR_DNA-bd_dom"/>
</dbReference>
<feature type="transmembrane region" description="Helical" evidence="1">
    <location>
        <begin position="399"/>
        <end position="417"/>
    </location>
</feature>
<dbReference type="AlphaFoldDB" id="A0A4S2HBU8"/>
<keyword evidence="1" id="KW-0812">Transmembrane</keyword>
<feature type="transmembrane region" description="Helical" evidence="1">
    <location>
        <begin position="423"/>
        <end position="448"/>
    </location>
</feature>
<dbReference type="Proteomes" id="UP000305451">
    <property type="component" value="Unassembled WGS sequence"/>
</dbReference>
<dbReference type="Gene3D" id="2.40.50.1020">
    <property type="entry name" value="LytTr DNA-binding domain"/>
    <property type="match status" value="1"/>
</dbReference>
<keyword evidence="4" id="KW-1185">Reference proteome</keyword>
<dbReference type="SUPFAM" id="SSF49785">
    <property type="entry name" value="Galactose-binding domain-like"/>
    <property type="match status" value="1"/>
</dbReference>
<protein>
    <submittedName>
        <fullName evidence="3">LytTR family transcriptional regulator</fullName>
    </submittedName>
</protein>
<evidence type="ECO:0000256" key="1">
    <source>
        <dbReference type="SAM" id="Phobius"/>
    </source>
</evidence>
<feature type="domain" description="HTH LytTR-type" evidence="2">
    <location>
        <begin position="477"/>
        <end position="581"/>
    </location>
</feature>
<feature type="transmembrane region" description="Helical" evidence="1">
    <location>
        <begin position="373"/>
        <end position="390"/>
    </location>
</feature>
<organism evidence="3 4">
    <name type="scientific">Marinicauda pacifica</name>
    <dbReference type="NCBI Taxonomy" id="1133559"/>
    <lineage>
        <taxon>Bacteria</taxon>
        <taxon>Pseudomonadati</taxon>
        <taxon>Pseudomonadota</taxon>
        <taxon>Alphaproteobacteria</taxon>
        <taxon>Maricaulales</taxon>
        <taxon>Maricaulaceae</taxon>
        <taxon>Marinicauda</taxon>
    </lineage>
</organism>
<accession>A0A4S2HBU8</accession>
<evidence type="ECO:0000313" key="4">
    <source>
        <dbReference type="Proteomes" id="UP000305451"/>
    </source>
</evidence>
<dbReference type="InterPro" id="IPR046947">
    <property type="entry name" value="LytR-like"/>
</dbReference>
<dbReference type="PANTHER" id="PTHR37299:SF1">
    <property type="entry name" value="STAGE 0 SPORULATION PROTEIN A HOMOLOG"/>
    <property type="match status" value="1"/>
</dbReference>
<keyword evidence="1" id="KW-0472">Membrane</keyword>
<feature type="transmembrane region" description="Helical" evidence="1">
    <location>
        <begin position="347"/>
        <end position="367"/>
    </location>
</feature>
<keyword evidence="1" id="KW-1133">Transmembrane helix</keyword>
<dbReference type="EMBL" id="SRXV01000002">
    <property type="protein sequence ID" value="TGY93141.1"/>
    <property type="molecule type" value="Genomic_DNA"/>
</dbReference>